<proteinExistence type="predicted"/>
<protein>
    <submittedName>
        <fullName evidence="1">Uncharacterized protein</fullName>
    </submittedName>
</protein>
<reference evidence="1 2" key="1">
    <citation type="journal article" date="2018" name="PLoS Pathog.">
        <title>Evolution of structural diversity of trichothecenes, a family of toxins produced by plant pathogenic and entomopathogenic fungi.</title>
        <authorList>
            <person name="Proctor R.H."/>
            <person name="McCormick S.P."/>
            <person name="Kim H.S."/>
            <person name="Cardoza R.E."/>
            <person name="Stanley A.M."/>
            <person name="Lindo L."/>
            <person name="Kelly A."/>
            <person name="Brown D.W."/>
            <person name="Lee T."/>
            <person name="Vaughan M.M."/>
            <person name="Alexander N.J."/>
            <person name="Busman M."/>
            <person name="Gutierrez S."/>
        </authorList>
    </citation>
    <scope>NUCLEOTIDE SEQUENCE [LARGE SCALE GENOMIC DNA]</scope>
    <source>
        <strain evidence="1 2">NRRL 13405</strain>
    </source>
</reference>
<dbReference type="EMBL" id="PXXK01000212">
    <property type="protein sequence ID" value="RFN48384.1"/>
    <property type="molecule type" value="Genomic_DNA"/>
</dbReference>
<comment type="caution">
    <text evidence="1">The sequence shown here is derived from an EMBL/GenBank/DDBJ whole genome shotgun (WGS) entry which is preliminary data.</text>
</comment>
<evidence type="ECO:0000313" key="1">
    <source>
        <dbReference type="EMBL" id="RFN48384.1"/>
    </source>
</evidence>
<accession>A0A395MKH2</accession>
<dbReference type="Proteomes" id="UP000265631">
    <property type="component" value="Unassembled WGS sequence"/>
</dbReference>
<dbReference type="AlphaFoldDB" id="A0A395MKH2"/>
<organism evidence="1 2">
    <name type="scientific">Fusarium flagelliforme</name>
    <dbReference type="NCBI Taxonomy" id="2675880"/>
    <lineage>
        <taxon>Eukaryota</taxon>
        <taxon>Fungi</taxon>
        <taxon>Dikarya</taxon>
        <taxon>Ascomycota</taxon>
        <taxon>Pezizomycotina</taxon>
        <taxon>Sordariomycetes</taxon>
        <taxon>Hypocreomycetidae</taxon>
        <taxon>Hypocreales</taxon>
        <taxon>Nectriaceae</taxon>
        <taxon>Fusarium</taxon>
        <taxon>Fusarium incarnatum-equiseti species complex</taxon>
    </lineage>
</organism>
<gene>
    <name evidence="1" type="ORF">FIE12Z_7433</name>
</gene>
<name>A0A395MKH2_9HYPO</name>
<sequence length="571" mass="63667">MGALKHHRLPTQCGICAQTIEDADDIVPLLGSDLNPEIACCLDRTTLVKFSEGDVPEITIGGKVLCWSANCFRCKAGSEVVGLHTLCLAIFQKNCKIDRALDRLWTTVGQSNTWKGAPVLRLDRQPTLAVDLVREKAEIYGIPMLSELPAELVHSIHRYSNSAKFWHCIAALNLAREISNLQPDISPPITDVPLREVLAWTRGNSPVELSKECPPYALLTLDSRGICKIDKLQERPPYQPRRSDKQAFVVLHEDEFQDVTVTSKRPKNTRGFQIWDTPSPPSLEDCEIHGRVSSSLQLKTVDLRGVSGLTFFFAFSKLYAVHAHTSARPYATSTFERLSGRRQLDVGWAYLPMPRGEEICSIVIRLKVTSNGQISTLQKPWFLIRTRLAGDISIGTFHSGAHKDIVLSQSSPELLIYSAADVGPATIFGTYPREEQKREISPPFPDPWSASPSFIPHVHCYSAPLDNVSCMNVLEDDGGKCNGFLLEYNDGAQRALGNCRLGVDRMVKYWKPSRICQMGGPQGSPRLPMSYVEAGNDDEHEHELLGWTCNPCQGVLEFWFSKDLSIIRVVE</sequence>
<evidence type="ECO:0000313" key="2">
    <source>
        <dbReference type="Proteomes" id="UP000265631"/>
    </source>
</evidence>
<dbReference type="STRING" id="2594813.A0A395MKH2"/>
<keyword evidence="2" id="KW-1185">Reference proteome</keyword>